<organism evidence="1 2">
    <name type="scientific">Paraburkholderia metrosideri</name>
    <dbReference type="NCBI Taxonomy" id="580937"/>
    <lineage>
        <taxon>Bacteria</taxon>
        <taxon>Pseudomonadati</taxon>
        <taxon>Pseudomonadota</taxon>
        <taxon>Betaproteobacteria</taxon>
        <taxon>Burkholderiales</taxon>
        <taxon>Burkholderiaceae</taxon>
        <taxon>Paraburkholderia</taxon>
    </lineage>
</organism>
<evidence type="ECO:0008006" key="3">
    <source>
        <dbReference type="Google" id="ProtNLM"/>
    </source>
</evidence>
<name>A0ABM8NX55_9BURK</name>
<proteinExistence type="predicted"/>
<dbReference type="EMBL" id="CAJHCP010000009">
    <property type="protein sequence ID" value="CAD6547594.1"/>
    <property type="molecule type" value="Genomic_DNA"/>
</dbReference>
<keyword evidence="2" id="KW-1185">Reference proteome</keyword>
<protein>
    <recommendedName>
        <fullName evidence="3">Transposase</fullName>
    </recommendedName>
</protein>
<reference evidence="1 2" key="1">
    <citation type="submission" date="2020-10" db="EMBL/GenBank/DDBJ databases">
        <authorList>
            <person name="Peeters C."/>
        </authorList>
    </citation>
    <scope>NUCLEOTIDE SEQUENCE [LARGE SCALE GENOMIC DNA]</scope>
    <source>
        <strain evidence="1 2">LMG 28140</strain>
    </source>
</reference>
<evidence type="ECO:0000313" key="1">
    <source>
        <dbReference type="EMBL" id="CAD6547594.1"/>
    </source>
</evidence>
<sequence length="72" mass="7833">MLSKITRGAVATVKPSPRRASQMARGCWRVVDTGYLPCSDDLGRRPEGALVGLLVQQTGVGKMRHWALLSEP</sequence>
<comment type="caution">
    <text evidence="1">The sequence shown here is derived from an EMBL/GenBank/DDBJ whole genome shotgun (WGS) entry which is preliminary data.</text>
</comment>
<dbReference type="Proteomes" id="UP000598032">
    <property type="component" value="Unassembled WGS sequence"/>
</dbReference>
<accession>A0ABM8NX55</accession>
<evidence type="ECO:0000313" key="2">
    <source>
        <dbReference type="Proteomes" id="UP000598032"/>
    </source>
</evidence>
<gene>
    <name evidence="1" type="ORF">LMG28140_04505</name>
</gene>